<keyword evidence="3" id="KW-1185">Reference proteome</keyword>
<proteinExistence type="predicted"/>
<dbReference type="AlphaFoldDB" id="A0AA35SX52"/>
<feature type="chain" id="PRO_5041323266" description="Calx-beta domain-containing protein" evidence="1">
    <location>
        <begin position="24"/>
        <end position="367"/>
    </location>
</feature>
<name>A0AA35SX52_GEOBA</name>
<keyword evidence="1" id="KW-0732">Signal</keyword>
<dbReference type="SUPFAM" id="SSF141072">
    <property type="entry name" value="CalX-like"/>
    <property type="match status" value="1"/>
</dbReference>
<dbReference type="Proteomes" id="UP001174909">
    <property type="component" value="Unassembled WGS sequence"/>
</dbReference>
<evidence type="ECO:0000256" key="1">
    <source>
        <dbReference type="SAM" id="SignalP"/>
    </source>
</evidence>
<sequence length="367" mass="39753">MSLTLWAHATALLYCTFLQQGSAQTEPPQCFTGLGCVSGSVGEQISTLACCSMADTLSFRRTVGSESCFTCYGFGWVQNISSDLTSAESQTEVTAVEGETVTLTLFYTKNNPPNSLRLDFTIQTSGSATDGVDYVVTPDPDSVFMDEVSLQLVPVTVNVTLASDGIGGEGTEDIVLTLVQLPPIEPERVLINPTVRIIVEDNDNPFVVAFVDTMYTVPESIASMTVCVNLTQPQIDILDETVNVFVMDNPSSVYIPADAPLATPDPPDFLSRYTMIEGSDYAQQTSAVNVIDDTLITELMRIVCYSQPIYDDLRLELDEYAGLSLGVKDNQLTTVLTTVQPIYDQASIRIVDDDSEFIDGASPIACN</sequence>
<evidence type="ECO:0000313" key="3">
    <source>
        <dbReference type="Proteomes" id="UP001174909"/>
    </source>
</evidence>
<gene>
    <name evidence="2" type="ORF">GBAR_LOCUS20387</name>
</gene>
<reference evidence="2" key="1">
    <citation type="submission" date="2023-03" db="EMBL/GenBank/DDBJ databases">
        <authorList>
            <person name="Steffen K."/>
            <person name="Cardenas P."/>
        </authorList>
    </citation>
    <scope>NUCLEOTIDE SEQUENCE</scope>
</reference>
<evidence type="ECO:0008006" key="4">
    <source>
        <dbReference type="Google" id="ProtNLM"/>
    </source>
</evidence>
<protein>
    <recommendedName>
        <fullName evidence="4">Calx-beta domain-containing protein</fullName>
    </recommendedName>
</protein>
<comment type="caution">
    <text evidence="2">The sequence shown here is derived from an EMBL/GenBank/DDBJ whole genome shotgun (WGS) entry which is preliminary data.</text>
</comment>
<dbReference type="EMBL" id="CASHTH010002867">
    <property type="protein sequence ID" value="CAI8036396.1"/>
    <property type="molecule type" value="Genomic_DNA"/>
</dbReference>
<accession>A0AA35SX52</accession>
<dbReference type="InterPro" id="IPR038081">
    <property type="entry name" value="CalX-like_sf"/>
</dbReference>
<organism evidence="2 3">
    <name type="scientific">Geodia barretti</name>
    <name type="common">Barrett's horny sponge</name>
    <dbReference type="NCBI Taxonomy" id="519541"/>
    <lineage>
        <taxon>Eukaryota</taxon>
        <taxon>Metazoa</taxon>
        <taxon>Porifera</taxon>
        <taxon>Demospongiae</taxon>
        <taxon>Heteroscleromorpha</taxon>
        <taxon>Tetractinellida</taxon>
        <taxon>Astrophorina</taxon>
        <taxon>Geodiidae</taxon>
        <taxon>Geodia</taxon>
    </lineage>
</organism>
<evidence type="ECO:0000313" key="2">
    <source>
        <dbReference type="EMBL" id="CAI8036396.1"/>
    </source>
</evidence>
<feature type="signal peptide" evidence="1">
    <location>
        <begin position="1"/>
        <end position="23"/>
    </location>
</feature>